<dbReference type="eggNOG" id="KOG3519">
    <property type="taxonomic scope" value="Eukaryota"/>
</dbReference>
<dbReference type="Proteomes" id="UP000030671">
    <property type="component" value="Unassembled WGS sequence"/>
</dbReference>
<dbReference type="InterPro" id="IPR035899">
    <property type="entry name" value="DBL_dom_sf"/>
</dbReference>
<dbReference type="Gene3D" id="1.20.900.10">
    <property type="entry name" value="Dbl homology (DH) domain"/>
    <property type="match status" value="1"/>
</dbReference>
<evidence type="ECO:0000259" key="2">
    <source>
        <dbReference type="PROSITE" id="PS50010"/>
    </source>
</evidence>
<feature type="compositionally biased region" description="Low complexity" evidence="1">
    <location>
        <begin position="712"/>
        <end position="726"/>
    </location>
</feature>
<dbReference type="SMART" id="SM00325">
    <property type="entry name" value="RhoGEF"/>
    <property type="match status" value="1"/>
</dbReference>
<keyword evidence="4" id="KW-1185">Reference proteome</keyword>
<dbReference type="PROSITE" id="PS50010">
    <property type="entry name" value="DH_2"/>
    <property type="match status" value="1"/>
</dbReference>
<dbReference type="InterPro" id="IPR001331">
    <property type="entry name" value="GDS_CDC24_CS"/>
</dbReference>
<feature type="compositionally biased region" description="Pro residues" evidence="1">
    <location>
        <begin position="110"/>
        <end position="135"/>
    </location>
</feature>
<feature type="compositionally biased region" description="Pro residues" evidence="1">
    <location>
        <begin position="193"/>
        <end position="213"/>
    </location>
</feature>
<dbReference type="InterPro" id="IPR011993">
    <property type="entry name" value="PH-like_dom_sf"/>
</dbReference>
<dbReference type="CDD" id="cd00160">
    <property type="entry name" value="RhoGEF"/>
    <property type="match status" value="1"/>
</dbReference>
<dbReference type="GO" id="GO:0005737">
    <property type="term" value="C:cytoplasm"/>
    <property type="evidence" value="ECO:0007669"/>
    <property type="project" value="TreeGrafter"/>
</dbReference>
<dbReference type="InParanoid" id="W4KQ87"/>
<accession>W4KQ87</accession>
<name>W4KQ87_HETIT</name>
<feature type="region of interest" description="Disordered" evidence="1">
    <location>
        <begin position="358"/>
        <end position="394"/>
    </location>
</feature>
<feature type="compositionally biased region" description="Basic and acidic residues" evidence="1">
    <location>
        <begin position="824"/>
        <end position="849"/>
    </location>
</feature>
<feature type="compositionally biased region" description="Polar residues" evidence="1">
    <location>
        <begin position="866"/>
        <end position="886"/>
    </location>
</feature>
<dbReference type="SUPFAM" id="SSF52058">
    <property type="entry name" value="L domain-like"/>
    <property type="match status" value="1"/>
</dbReference>
<feature type="region of interest" description="Disordered" evidence="1">
    <location>
        <begin position="81"/>
        <end position="305"/>
    </location>
</feature>
<feature type="compositionally biased region" description="Polar residues" evidence="1">
    <location>
        <begin position="1072"/>
        <end position="1084"/>
    </location>
</feature>
<feature type="compositionally biased region" description="Acidic residues" evidence="1">
    <location>
        <begin position="358"/>
        <end position="389"/>
    </location>
</feature>
<protein>
    <recommendedName>
        <fullName evidence="2">DH domain-containing protein</fullName>
    </recommendedName>
</protein>
<gene>
    <name evidence="3" type="ORF">HETIRDRAFT_447961</name>
</gene>
<feature type="compositionally biased region" description="Low complexity" evidence="1">
    <location>
        <begin position="1107"/>
        <end position="1121"/>
    </location>
</feature>
<feature type="region of interest" description="Disordered" evidence="1">
    <location>
        <begin position="588"/>
        <end position="738"/>
    </location>
</feature>
<feature type="compositionally biased region" description="Acidic residues" evidence="1">
    <location>
        <begin position="167"/>
        <end position="178"/>
    </location>
</feature>
<dbReference type="InterPro" id="IPR032675">
    <property type="entry name" value="LRR_dom_sf"/>
</dbReference>
<evidence type="ECO:0000313" key="4">
    <source>
        <dbReference type="Proteomes" id="UP000030671"/>
    </source>
</evidence>
<feature type="compositionally biased region" description="Basic and acidic residues" evidence="1">
    <location>
        <begin position="1154"/>
        <end position="1163"/>
    </location>
</feature>
<dbReference type="GO" id="GO:0005085">
    <property type="term" value="F:guanyl-nucleotide exchange factor activity"/>
    <property type="evidence" value="ECO:0007669"/>
    <property type="project" value="InterPro"/>
</dbReference>
<evidence type="ECO:0000256" key="1">
    <source>
        <dbReference type="SAM" id="MobiDB-lite"/>
    </source>
</evidence>
<dbReference type="GO" id="GO:0035556">
    <property type="term" value="P:intracellular signal transduction"/>
    <property type="evidence" value="ECO:0007669"/>
    <property type="project" value="InterPro"/>
</dbReference>
<feature type="region of interest" description="Disordered" evidence="1">
    <location>
        <begin position="322"/>
        <end position="346"/>
    </location>
</feature>
<dbReference type="SUPFAM" id="SSF50729">
    <property type="entry name" value="PH domain-like"/>
    <property type="match status" value="1"/>
</dbReference>
<organism evidence="3 4">
    <name type="scientific">Heterobasidion irregulare (strain TC 32-1)</name>
    <dbReference type="NCBI Taxonomy" id="747525"/>
    <lineage>
        <taxon>Eukaryota</taxon>
        <taxon>Fungi</taxon>
        <taxon>Dikarya</taxon>
        <taxon>Basidiomycota</taxon>
        <taxon>Agaricomycotina</taxon>
        <taxon>Agaricomycetes</taxon>
        <taxon>Russulales</taxon>
        <taxon>Bondarzewiaceae</taxon>
        <taxon>Heterobasidion</taxon>
        <taxon>Heterobasidion annosum species complex</taxon>
    </lineage>
</organism>
<feature type="region of interest" description="Disordered" evidence="1">
    <location>
        <begin position="1072"/>
        <end position="1163"/>
    </location>
</feature>
<feature type="compositionally biased region" description="Low complexity" evidence="1">
    <location>
        <begin position="224"/>
        <end position="250"/>
    </location>
</feature>
<sequence>MDKARGWRTKSVCSDLSVYSEEPSTPLASRMFEREKQLGARPGGDGEGEGEGEGSSEGEEGGVWVYLRGRTSAVDLDFLRLHPHAAPPPSPLSPFTAMHSRPRAPTPSASTPPVPDSPWSPAAPDPHFPPSPPARPSDALFLAAPDSPAFSPAQPHFHSPLLARPDDADDDDDDDDDLLPYSDPSLPHSFARPPKPAALPDPAHFPDPYPFRPPHQYLSSTPPALSSGGSESASTRSSAYTSAHSSTGSALASGDYGNHVHVASSHDDPVGVGITSDDVVHLMHQDPHDPHAPSHPSHPSHSRVPIDQTRWSHSYSASIRSRSSLVRSNSNAAHESPPPALKPKPSYDLSWQAVDERDEVDLTSGDETEDTDLDPDDFDDDDDDDDADHEEERTSAVVMAEEGRGQIVRGDGVSTIHLHVQPGTTHLLVGSSSTPSAIPSFLTTTLPQINLTLVALDISANFLGALPPALESCIHLEELNISSNPLRALPLFVANLVSLRVLIADSTGVTTLPTPLSALEKLHTLSIRRNKFYSLPSWLCLLTSLEALLVDGNPFQGPWKALVDPLLPKEPPPTPVYTPSTPMLALHSATTQDSESFIDTDLEDSPESPLLDQDGRPTEDEDTITPERAPFLGRATSYAAPEAGGQPAHGVVRTRTTPNRAYYDKSRRSGHSRADPSAQSGRKVPDSGYFGEPEIRRMKSASELRRDAMPVPSSSASHPSTAASTPQRPGLAHYPTSMSASNLLDQAALLPEPSPLPMRFASIGVTAGTRTSPARPALDRSLWERLSSAEPSEDGPSTSSRLSRKSFARDQAMSPSSVGSQSPPDRDGPRPRSGSRRKDDRDKDKEKHGRWGFLKKMSMGKMRSDSPGNSRPSTAQGRPSYQTQPFVNIVPVDEYRSSSVPLLSRGPSAVDLEMRISSTGNLDVNLPLAAPEISVSPTTLEDSEPTTPAGAAPSPSPSPSMLSSNLSVTSSTTRGARRRSFLPIDGPPSLSVPLPSTFLPGLTATDGTDDGDDRKPNSPTFHPTPSPGSLHVDTTEQHQRREEERAREAYTRALRSVMAYLRDMNDLSLSQTNTSSIYGGSTPPSDGVGSGARSRRPTMIDSARVVSDGSFTSGSRSNSSDQLRSMESIARLRSLSSSQTASVATTDSSGSNGGEERKFKDDSGKRAMIVREIVTTERTYVKGLQELVDIYIKPASAPVNLLGGVGSNKETVVPAPERKLVFSGLESLFSFHKESFLPALERAAAPLLKPAEASPPEKNAQLSQDVAKSIANSFVSHAAFMRMYSTYINNFENSVQRIKYWVSERSTAHAHPSGGPASSSSTAQMVGLGLAISSITSPGLSPDAPMNGPAPLSSGQRKRIKSYLKRCRLNPRHSQLNLEGYLLLPIQRIPRYRLLLEELARCTPPTAYDYIDPLDKALTEISSLATNMNEGKRESESRRKLVQWQSRIRGKFPSPLVQPHRRLIMDGPLLLTRVVRKATITFEVINAQGDASTVQVECLSPEQTPRSLIGILCNDLLVLCRDPSEGRDPHSPVDLWAVLRMQTLPQPASIVHGNVLRLVDNKAILYFEATSTSDALTWFRAINLHIPSSKA</sequence>
<dbReference type="EMBL" id="KI925454">
    <property type="protein sequence ID" value="ETW87849.1"/>
    <property type="molecule type" value="Genomic_DNA"/>
</dbReference>
<dbReference type="eggNOG" id="KOG0472">
    <property type="taxonomic scope" value="Eukaryota"/>
</dbReference>
<feature type="domain" description="DH" evidence="2">
    <location>
        <begin position="1165"/>
        <end position="1431"/>
    </location>
</feature>
<dbReference type="STRING" id="747525.W4KQ87"/>
<dbReference type="OrthoDB" id="660555at2759"/>
<feature type="region of interest" description="Disordered" evidence="1">
    <location>
        <begin position="1"/>
        <end position="63"/>
    </location>
</feature>
<dbReference type="Gene3D" id="2.30.29.30">
    <property type="entry name" value="Pleckstrin-homology domain (PH domain)/Phosphotyrosine-binding domain (PTB)"/>
    <property type="match status" value="1"/>
</dbReference>
<feature type="compositionally biased region" description="Basic and acidic residues" evidence="1">
    <location>
        <begin position="693"/>
        <end position="708"/>
    </location>
</feature>
<dbReference type="RefSeq" id="XP_009541706.1">
    <property type="nucleotide sequence ID" value="XM_009543411.1"/>
</dbReference>
<dbReference type="PANTHER" id="PTHR12673:SF270">
    <property type="entry name" value="FYVE-TYPE DOMAIN-CONTAINING PROTEIN"/>
    <property type="match status" value="1"/>
</dbReference>
<proteinExistence type="predicted"/>
<dbReference type="PROSITE" id="PS00741">
    <property type="entry name" value="DH_1"/>
    <property type="match status" value="1"/>
</dbReference>
<dbReference type="InterPro" id="IPR051092">
    <property type="entry name" value="FYVE_RhoGEF_PH"/>
</dbReference>
<feature type="compositionally biased region" description="Acidic residues" evidence="1">
    <location>
        <begin position="596"/>
        <end position="606"/>
    </location>
</feature>
<feature type="compositionally biased region" description="Polar residues" evidence="1">
    <location>
        <begin position="1134"/>
        <end position="1150"/>
    </location>
</feature>
<dbReference type="SUPFAM" id="SSF48065">
    <property type="entry name" value="DBL homology domain (DH-domain)"/>
    <property type="match status" value="1"/>
</dbReference>
<feature type="compositionally biased region" description="Basic and acidic residues" evidence="1">
    <location>
        <begin position="1033"/>
        <end position="1047"/>
    </location>
</feature>
<dbReference type="InterPro" id="IPR000219">
    <property type="entry name" value="DH_dom"/>
</dbReference>
<dbReference type="GeneID" id="20675811"/>
<feature type="compositionally biased region" description="Acidic residues" evidence="1">
    <location>
        <begin position="46"/>
        <end position="60"/>
    </location>
</feature>
<dbReference type="PANTHER" id="PTHR12673">
    <property type="entry name" value="FACIOGENITAL DYSPLASIA PROTEIN"/>
    <property type="match status" value="1"/>
</dbReference>
<feature type="compositionally biased region" description="Low complexity" evidence="1">
    <location>
        <begin position="945"/>
        <end position="974"/>
    </location>
</feature>
<evidence type="ECO:0000313" key="3">
    <source>
        <dbReference type="EMBL" id="ETW87849.1"/>
    </source>
</evidence>
<feature type="region of interest" description="Disordered" evidence="1">
    <location>
        <begin position="937"/>
        <end position="1047"/>
    </location>
</feature>
<dbReference type="HOGENOM" id="CLU_001714_0_0_1"/>
<feature type="region of interest" description="Disordered" evidence="1">
    <location>
        <begin position="765"/>
        <end position="887"/>
    </location>
</feature>
<dbReference type="KEGG" id="hir:HETIRDRAFT_447961"/>
<reference evidence="3 4" key="1">
    <citation type="journal article" date="2012" name="New Phytol.">
        <title>Insight into trade-off between wood decay and parasitism from the genome of a fungal forest pathogen.</title>
        <authorList>
            <person name="Olson A."/>
            <person name="Aerts A."/>
            <person name="Asiegbu F."/>
            <person name="Belbahri L."/>
            <person name="Bouzid O."/>
            <person name="Broberg A."/>
            <person name="Canback B."/>
            <person name="Coutinho P.M."/>
            <person name="Cullen D."/>
            <person name="Dalman K."/>
            <person name="Deflorio G."/>
            <person name="van Diepen L.T."/>
            <person name="Dunand C."/>
            <person name="Duplessis S."/>
            <person name="Durling M."/>
            <person name="Gonthier P."/>
            <person name="Grimwood J."/>
            <person name="Fossdal C.G."/>
            <person name="Hansson D."/>
            <person name="Henrissat B."/>
            <person name="Hietala A."/>
            <person name="Himmelstrand K."/>
            <person name="Hoffmeister D."/>
            <person name="Hogberg N."/>
            <person name="James T.Y."/>
            <person name="Karlsson M."/>
            <person name="Kohler A."/>
            <person name="Kues U."/>
            <person name="Lee Y.H."/>
            <person name="Lin Y.C."/>
            <person name="Lind M."/>
            <person name="Lindquist E."/>
            <person name="Lombard V."/>
            <person name="Lucas S."/>
            <person name="Lunden K."/>
            <person name="Morin E."/>
            <person name="Murat C."/>
            <person name="Park J."/>
            <person name="Raffaello T."/>
            <person name="Rouze P."/>
            <person name="Salamov A."/>
            <person name="Schmutz J."/>
            <person name="Solheim H."/>
            <person name="Stahlberg J."/>
            <person name="Velez H."/>
            <person name="de Vries R.P."/>
            <person name="Wiebenga A."/>
            <person name="Woodward S."/>
            <person name="Yakovlev I."/>
            <person name="Garbelotto M."/>
            <person name="Martin F."/>
            <person name="Grigoriev I.V."/>
            <person name="Stenlid J."/>
        </authorList>
    </citation>
    <scope>NUCLEOTIDE SEQUENCE [LARGE SCALE GENOMIC DNA]</scope>
    <source>
        <strain evidence="3 4">TC 32-1</strain>
    </source>
</reference>
<dbReference type="Gene3D" id="3.80.10.10">
    <property type="entry name" value="Ribonuclease Inhibitor"/>
    <property type="match status" value="1"/>
</dbReference>
<dbReference type="Pfam" id="PF00621">
    <property type="entry name" value="RhoGEF"/>
    <property type="match status" value="1"/>
</dbReference>
<feature type="compositionally biased region" description="Basic and acidic residues" evidence="1">
    <location>
        <begin position="278"/>
        <end position="292"/>
    </location>
</feature>